<reference evidence="1 2" key="1">
    <citation type="submission" date="2015-11" db="EMBL/GenBank/DDBJ databases">
        <title>Expanding the genomic diversity of Burkholderia species for the development of highly accurate diagnostics.</title>
        <authorList>
            <person name="Sahl J."/>
            <person name="Keim P."/>
            <person name="Wagner D."/>
        </authorList>
    </citation>
    <scope>NUCLEOTIDE SEQUENCE [LARGE SCALE GENOMIC DNA]</scope>
    <source>
        <strain evidence="1 2">MSMB1301WGS</strain>
    </source>
</reference>
<name>A0A105VSA4_9BURK</name>
<protein>
    <submittedName>
        <fullName evidence="1">Uncharacterized protein</fullName>
    </submittedName>
</protein>
<evidence type="ECO:0000313" key="2">
    <source>
        <dbReference type="Proteomes" id="UP000062317"/>
    </source>
</evidence>
<dbReference type="Proteomes" id="UP000062317">
    <property type="component" value="Unassembled WGS sequence"/>
</dbReference>
<evidence type="ECO:0000313" key="1">
    <source>
        <dbReference type="EMBL" id="KVV53066.1"/>
    </source>
</evidence>
<dbReference type="AlphaFoldDB" id="A0A105VSA4"/>
<gene>
    <name evidence="1" type="ORF">WT27_28325</name>
</gene>
<keyword evidence="2" id="KW-1185">Reference proteome</keyword>
<sequence length="161" mass="18179">MKLRKSWLFVAIPAALFFLVWGHAGPWVFPRHFTLRVVAGEGHPLSGADVTVYQTTWQTPCIPMFGLSEVSCNRYQSTVFDGALDRHGEARIWAITAVPFKGEPFIACIEGKEYEADFAIAEWPTDPAVSVVTLDYKGMRLLREQCSPYTKKLPTPGWWND</sequence>
<dbReference type="RefSeq" id="WP_060103965.1">
    <property type="nucleotide sequence ID" value="NZ_LPEQ01000039.1"/>
</dbReference>
<proteinExistence type="predicted"/>
<dbReference type="EMBL" id="LPEQ01000039">
    <property type="protein sequence ID" value="KVV53066.1"/>
    <property type="molecule type" value="Genomic_DNA"/>
</dbReference>
<accession>A0A105VSA4</accession>
<comment type="caution">
    <text evidence="1">The sequence shown here is derived from an EMBL/GenBank/DDBJ whole genome shotgun (WGS) entry which is preliminary data.</text>
</comment>
<organism evidence="1 2">
    <name type="scientific">Burkholderia territorii</name>
    <dbReference type="NCBI Taxonomy" id="1503055"/>
    <lineage>
        <taxon>Bacteria</taxon>
        <taxon>Pseudomonadati</taxon>
        <taxon>Pseudomonadota</taxon>
        <taxon>Betaproteobacteria</taxon>
        <taxon>Burkholderiales</taxon>
        <taxon>Burkholderiaceae</taxon>
        <taxon>Burkholderia</taxon>
        <taxon>Burkholderia cepacia complex</taxon>
    </lineage>
</organism>